<reference evidence="1 2" key="1">
    <citation type="journal article" date="2014" name="Nature">
        <title>An environmental bacterial taxon with a large and distinct metabolic repertoire.</title>
        <authorList>
            <person name="Wilson M.C."/>
            <person name="Mori T."/>
            <person name="Ruckert C."/>
            <person name="Uria A.R."/>
            <person name="Helf M.J."/>
            <person name="Takada K."/>
            <person name="Gernert C."/>
            <person name="Steffens U.A."/>
            <person name="Heycke N."/>
            <person name="Schmitt S."/>
            <person name="Rinke C."/>
            <person name="Helfrich E.J."/>
            <person name="Brachmann A.O."/>
            <person name="Gurgui C."/>
            <person name="Wakimoto T."/>
            <person name="Kracht M."/>
            <person name="Crusemann M."/>
            <person name="Hentschel U."/>
            <person name="Abe I."/>
            <person name="Matsunaga S."/>
            <person name="Kalinowski J."/>
            <person name="Takeyama H."/>
            <person name="Piel J."/>
        </authorList>
    </citation>
    <scope>NUCLEOTIDE SEQUENCE [LARGE SCALE GENOMIC DNA]</scope>
    <source>
        <strain evidence="2">TSY1</strain>
    </source>
</reference>
<keyword evidence="2" id="KW-1185">Reference proteome</keyword>
<dbReference type="Proteomes" id="UP000019141">
    <property type="component" value="Unassembled WGS sequence"/>
</dbReference>
<dbReference type="EMBL" id="AZHW01000368">
    <property type="protein sequence ID" value="ETX00200.1"/>
    <property type="molecule type" value="Genomic_DNA"/>
</dbReference>
<comment type="caution">
    <text evidence="1">The sequence shown here is derived from an EMBL/GenBank/DDBJ whole genome shotgun (WGS) entry which is preliminary data.</text>
</comment>
<dbReference type="HOGENOM" id="CLU_3059648_0_0_7"/>
<evidence type="ECO:0000313" key="2">
    <source>
        <dbReference type="Proteomes" id="UP000019141"/>
    </source>
</evidence>
<dbReference type="AlphaFoldDB" id="W4LQP0"/>
<gene>
    <name evidence="1" type="ORF">ETSY1_12130</name>
</gene>
<protein>
    <submittedName>
        <fullName evidence="1">Uncharacterized protein</fullName>
    </submittedName>
</protein>
<organism evidence="1 2">
    <name type="scientific">Entotheonella factor</name>
    <dbReference type="NCBI Taxonomy" id="1429438"/>
    <lineage>
        <taxon>Bacteria</taxon>
        <taxon>Pseudomonadati</taxon>
        <taxon>Nitrospinota/Tectimicrobiota group</taxon>
        <taxon>Candidatus Tectimicrobiota</taxon>
        <taxon>Candidatus Entotheonellia</taxon>
        <taxon>Candidatus Entotheonellales</taxon>
        <taxon>Candidatus Entotheonellaceae</taxon>
        <taxon>Candidatus Entotheonella</taxon>
    </lineage>
</organism>
<sequence>MAKALLCAWNLCEERSETSFSTIEMLFLQTFVRVGRWVFGQWDIHGKRVHRWA</sequence>
<proteinExistence type="predicted"/>
<accession>W4LQP0</accession>
<evidence type="ECO:0000313" key="1">
    <source>
        <dbReference type="EMBL" id="ETX00200.1"/>
    </source>
</evidence>
<name>W4LQP0_ENTF1</name>